<feature type="compositionally biased region" description="Polar residues" evidence="1">
    <location>
        <begin position="1"/>
        <end position="14"/>
    </location>
</feature>
<gene>
    <name evidence="2" type="ORF">SBAD_LOCUS6571</name>
</gene>
<evidence type="ECO:0000256" key="1">
    <source>
        <dbReference type="SAM" id="MobiDB-lite"/>
    </source>
</evidence>
<keyword evidence="3" id="KW-1185">Reference proteome</keyword>
<sequence length="70" mass="7622">MATNRSPCDEQCTTARAVRQRHGRSSPPSEAISAGGGSNVEYASRQEYQLATRQIFFLINVNCQDGANCT</sequence>
<evidence type="ECO:0000313" key="3">
    <source>
        <dbReference type="Proteomes" id="UP000270296"/>
    </source>
</evidence>
<dbReference type="AlphaFoldDB" id="A0A183ISH4"/>
<dbReference type="EMBL" id="UZAM01009865">
    <property type="protein sequence ID" value="VDP10322.1"/>
    <property type="molecule type" value="Genomic_DNA"/>
</dbReference>
<evidence type="ECO:0000313" key="2">
    <source>
        <dbReference type="EMBL" id="VDP10322.1"/>
    </source>
</evidence>
<accession>A0A183ISH4</accession>
<evidence type="ECO:0000313" key="4">
    <source>
        <dbReference type="WBParaSite" id="SBAD_0000682601-mRNA-1"/>
    </source>
</evidence>
<dbReference type="WBParaSite" id="SBAD_0000682601-mRNA-1">
    <property type="protein sequence ID" value="SBAD_0000682601-mRNA-1"/>
    <property type="gene ID" value="SBAD_0000682601"/>
</dbReference>
<organism evidence="4">
    <name type="scientific">Soboliphyme baturini</name>
    <dbReference type="NCBI Taxonomy" id="241478"/>
    <lineage>
        <taxon>Eukaryota</taxon>
        <taxon>Metazoa</taxon>
        <taxon>Ecdysozoa</taxon>
        <taxon>Nematoda</taxon>
        <taxon>Enoplea</taxon>
        <taxon>Dorylaimia</taxon>
        <taxon>Dioctophymatida</taxon>
        <taxon>Dioctophymatoidea</taxon>
        <taxon>Soboliphymatidae</taxon>
        <taxon>Soboliphyme</taxon>
    </lineage>
</organism>
<proteinExistence type="predicted"/>
<reference evidence="2 3" key="2">
    <citation type="submission" date="2018-11" db="EMBL/GenBank/DDBJ databases">
        <authorList>
            <consortium name="Pathogen Informatics"/>
        </authorList>
    </citation>
    <scope>NUCLEOTIDE SEQUENCE [LARGE SCALE GENOMIC DNA]</scope>
</reference>
<protein>
    <submittedName>
        <fullName evidence="2 4">Uncharacterized protein</fullName>
    </submittedName>
</protein>
<dbReference type="Proteomes" id="UP000270296">
    <property type="component" value="Unassembled WGS sequence"/>
</dbReference>
<name>A0A183ISH4_9BILA</name>
<reference evidence="4" key="1">
    <citation type="submission" date="2016-06" db="UniProtKB">
        <authorList>
            <consortium name="WormBaseParasite"/>
        </authorList>
    </citation>
    <scope>IDENTIFICATION</scope>
</reference>
<feature type="region of interest" description="Disordered" evidence="1">
    <location>
        <begin position="1"/>
        <end position="38"/>
    </location>
</feature>